<evidence type="ECO:0000256" key="4">
    <source>
        <dbReference type="ARBA" id="ARBA00013638"/>
    </source>
</evidence>
<dbReference type="SMART" id="SM00355">
    <property type="entry name" value="ZnF_C2H2"/>
    <property type="match status" value="8"/>
</dbReference>
<feature type="region of interest" description="Disordered" evidence="14">
    <location>
        <begin position="801"/>
        <end position="856"/>
    </location>
</feature>
<dbReference type="FunFam" id="3.30.160.60:FF:001482">
    <property type="entry name" value="Hunchback"/>
    <property type="match status" value="1"/>
</dbReference>
<dbReference type="STRING" id="105785.A0A2J7PTX8"/>
<proteinExistence type="inferred from homology"/>
<dbReference type="SUPFAM" id="SSF57667">
    <property type="entry name" value="beta-beta-alpha zinc fingers"/>
    <property type="match status" value="2"/>
</dbReference>
<feature type="region of interest" description="Disordered" evidence="14">
    <location>
        <begin position="269"/>
        <end position="288"/>
    </location>
</feature>
<feature type="compositionally biased region" description="Polar residues" evidence="14">
    <location>
        <begin position="106"/>
        <end position="136"/>
    </location>
</feature>
<evidence type="ECO:0000256" key="14">
    <source>
        <dbReference type="SAM" id="MobiDB-lite"/>
    </source>
</evidence>
<evidence type="ECO:0000256" key="1">
    <source>
        <dbReference type="ARBA" id="ARBA00003983"/>
    </source>
</evidence>
<dbReference type="GO" id="GO:0000122">
    <property type="term" value="P:negative regulation of transcription by RNA polymerase II"/>
    <property type="evidence" value="ECO:0007669"/>
    <property type="project" value="UniProtKB-ARBA"/>
</dbReference>
<protein>
    <recommendedName>
        <fullName evidence="4">Protein hunchback</fullName>
    </recommendedName>
</protein>
<dbReference type="PROSITE" id="PS00028">
    <property type="entry name" value="ZINC_FINGER_C2H2_1"/>
    <property type="match status" value="2"/>
</dbReference>
<dbReference type="EMBL" id="NEVH01021219">
    <property type="protein sequence ID" value="PNF19790.1"/>
    <property type="molecule type" value="Genomic_DNA"/>
</dbReference>
<keyword evidence="5" id="KW-0217">Developmental protein</keyword>
<evidence type="ECO:0000256" key="6">
    <source>
        <dbReference type="ARBA" id="ARBA00022492"/>
    </source>
</evidence>
<evidence type="ECO:0000256" key="11">
    <source>
        <dbReference type="ARBA" id="ARBA00023125"/>
    </source>
</evidence>
<evidence type="ECO:0000256" key="7">
    <source>
        <dbReference type="ARBA" id="ARBA00022723"/>
    </source>
</evidence>
<evidence type="ECO:0000256" key="9">
    <source>
        <dbReference type="ARBA" id="ARBA00022771"/>
    </source>
</evidence>
<dbReference type="InParanoid" id="A0A2J7PTX8"/>
<comment type="subcellular location">
    <subcellularLocation>
        <location evidence="2">Nucleus</location>
    </subcellularLocation>
</comment>
<keyword evidence="6" id="KW-0302">Gap protein</keyword>
<evidence type="ECO:0000256" key="12">
    <source>
        <dbReference type="ARBA" id="ARBA00023242"/>
    </source>
</evidence>
<keyword evidence="17" id="KW-1185">Reference proteome</keyword>
<dbReference type="Gene3D" id="3.30.160.60">
    <property type="entry name" value="Classic Zinc Finger"/>
    <property type="match status" value="4"/>
</dbReference>
<keyword evidence="9 13" id="KW-0863">Zinc-finger</keyword>
<dbReference type="Pfam" id="PF00096">
    <property type="entry name" value="zf-C2H2"/>
    <property type="match status" value="1"/>
</dbReference>
<dbReference type="GO" id="GO:0005634">
    <property type="term" value="C:nucleus"/>
    <property type="evidence" value="ECO:0007669"/>
    <property type="project" value="UniProtKB-SubCell"/>
</dbReference>
<keyword evidence="11" id="KW-0238">DNA-binding</keyword>
<feature type="region of interest" description="Disordered" evidence="14">
    <location>
        <begin position="637"/>
        <end position="662"/>
    </location>
</feature>
<feature type="compositionally biased region" description="Low complexity" evidence="14">
    <location>
        <begin position="74"/>
        <end position="101"/>
    </location>
</feature>
<feature type="compositionally biased region" description="Polar residues" evidence="14">
    <location>
        <begin position="188"/>
        <end position="197"/>
    </location>
</feature>
<evidence type="ECO:0000256" key="2">
    <source>
        <dbReference type="ARBA" id="ARBA00004123"/>
    </source>
</evidence>
<feature type="region of interest" description="Disordered" evidence="14">
    <location>
        <begin position="675"/>
        <end position="699"/>
    </location>
</feature>
<feature type="region of interest" description="Disordered" evidence="14">
    <location>
        <begin position="56"/>
        <end position="136"/>
    </location>
</feature>
<dbReference type="GO" id="GO:0040034">
    <property type="term" value="P:regulation of development, heterochronic"/>
    <property type="evidence" value="ECO:0007669"/>
    <property type="project" value="UniProtKB-ARBA"/>
</dbReference>
<feature type="domain" description="C2H2-type" evidence="15">
    <location>
        <begin position="870"/>
        <end position="897"/>
    </location>
</feature>
<dbReference type="OrthoDB" id="10015593at2759"/>
<dbReference type="FunFam" id="3.30.160.60:FF:001301">
    <property type="entry name" value="Blast:Protein hunchback"/>
    <property type="match status" value="1"/>
</dbReference>
<evidence type="ECO:0000256" key="5">
    <source>
        <dbReference type="ARBA" id="ARBA00022473"/>
    </source>
</evidence>
<reference evidence="16 17" key="1">
    <citation type="submission" date="2017-12" db="EMBL/GenBank/DDBJ databases">
        <title>Hemimetabolous genomes reveal molecular basis of termite eusociality.</title>
        <authorList>
            <person name="Harrison M.C."/>
            <person name="Jongepier E."/>
            <person name="Robertson H.M."/>
            <person name="Arning N."/>
            <person name="Bitard-Feildel T."/>
            <person name="Chao H."/>
            <person name="Childers C.P."/>
            <person name="Dinh H."/>
            <person name="Doddapaneni H."/>
            <person name="Dugan S."/>
            <person name="Gowin J."/>
            <person name="Greiner C."/>
            <person name="Han Y."/>
            <person name="Hu H."/>
            <person name="Hughes D.S.T."/>
            <person name="Huylmans A.-K."/>
            <person name="Kemena C."/>
            <person name="Kremer L.P.M."/>
            <person name="Lee S.L."/>
            <person name="Lopez-Ezquerra A."/>
            <person name="Mallet L."/>
            <person name="Monroy-Kuhn J.M."/>
            <person name="Moser A."/>
            <person name="Murali S.C."/>
            <person name="Muzny D.M."/>
            <person name="Otani S."/>
            <person name="Piulachs M.-D."/>
            <person name="Poelchau M."/>
            <person name="Qu J."/>
            <person name="Schaub F."/>
            <person name="Wada-Katsumata A."/>
            <person name="Worley K.C."/>
            <person name="Xie Q."/>
            <person name="Ylla G."/>
            <person name="Poulsen M."/>
            <person name="Gibbs R.A."/>
            <person name="Schal C."/>
            <person name="Richards S."/>
            <person name="Belles X."/>
            <person name="Korb J."/>
            <person name="Bornberg-Bauer E."/>
        </authorList>
    </citation>
    <scope>NUCLEOTIDE SEQUENCE [LARGE SCALE GENOMIC DNA]</scope>
    <source>
        <tissue evidence="16">Whole body</tissue>
    </source>
</reference>
<evidence type="ECO:0000259" key="15">
    <source>
        <dbReference type="PROSITE" id="PS50157"/>
    </source>
</evidence>
<dbReference type="GO" id="GO:0035282">
    <property type="term" value="P:segmentation"/>
    <property type="evidence" value="ECO:0007669"/>
    <property type="project" value="UniProtKB-KW"/>
</dbReference>
<dbReference type="InterPro" id="IPR036236">
    <property type="entry name" value="Znf_C2H2_sf"/>
</dbReference>
<comment type="caution">
    <text evidence="16">The sequence shown here is derived from an EMBL/GenBank/DDBJ whole genome shotgun (WGS) entry which is preliminary data.</text>
</comment>
<keyword evidence="10" id="KW-0862">Zinc</keyword>
<dbReference type="GO" id="GO:0008270">
    <property type="term" value="F:zinc ion binding"/>
    <property type="evidence" value="ECO:0007669"/>
    <property type="project" value="UniProtKB-KW"/>
</dbReference>
<feature type="compositionally biased region" description="Polar residues" evidence="14">
    <location>
        <begin position="641"/>
        <end position="652"/>
    </location>
</feature>
<feature type="compositionally biased region" description="Low complexity" evidence="14">
    <location>
        <begin position="677"/>
        <end position="689"/>
    </location>
</feature>
<accession>A0A2J7PTX8</accession>
<dbReference type="PANTHER" id="PTHR24392">
    <property type="entry name" value="ZINC FINGER PROTEIN"/>
    <property type="match status" value="1"/>
</dbReference>
<feature type="domain" description="C2H2-type" evidence="15">
    <location>
        <begin position="485"/>
        <end position="509"/>
    </location>
</feature>
<feature type="domain" description="C2H2-type" evidence="15">
    <location>
        <begin position="457"/>
        <end position="484"/>
    </location>
</feature>
<keyword evidence="7" id="KW-0479">Metal-binding</keyword>
<comment type="function">
    <text evidence="1">Gap class segmentation protein that controls development of head structures.</text>
</comment>
<keyword evidence="8" id="KW-0677">Repeat</keyword>
<dbReference type="AlphaFoldDB" id="A0A2J7PTX8"/>
<comment type="similarity">
    <text evidence="3">Belongs to the hunchback C2H2-type zinc-finger protein family.</text>
</comment>
<keyword evidence="12" id="KW-0539">Nucleus</keyword>
<dbReference type="PANTHER" id="PTHR24392:SF49">
    <property type="entry name" value="PROTEIN HUNCHBACK"/>
    <property type="match status" value="1"/>
</dbReference>
<evidence type="ECO:0000256" key="3">
    <source>
        <dbReference type="ARBA" id="ARBA00007746"/>
    </source>
</evidence>
<evidence type="ECO:0000313" key="17">
    <source>
        <dbReference type="Proteomes" id="UP000235965"/>
    </source>
</evidence>
<dbReference type="PROSITE" id="PS50157">
    <property type="entry name" value="ZINC_FINGER_C2H2_2"/>
    <property type="match status" value="4"/>
</dbReference>
<evidence type="ECO:0000256" key="10">
    <source>
        <dbReference type="ARBA" id="ARBA00022833"/>
    </source>
</evidence>
<feature type="compositionally biased region" description="Basic and acidic residues" evidence="14">
    <location>
        <begin position="653"/>
        <end position="662"/>
    </location>
</feature>
<dbReference type="Proteomes" id="UP000235965">
    <property type="component" value="Unassembled WGS sequence"/>
</dbReference>
<dbReference type="FunCoup" id="A0A2J7PTX8">
    <property type="interactions" value="61"/>
</dbReference>
<sequence length="923" mass="102537">MVDTRTRNNMNTSSGPLTSESVCTVVHSNYRDRLMLEVDSLSGIWQHSTQMSVVSVKQEQMDIEQRSHSPNNDSGISPGHGSSGSSAGRPSPGQSGSFGSPEHFNAQENQTIKSEPNTDLNASSQIPSNQQPTSQNTAQVWEMNLLENSHSQCIVPPSLKAASNLNFGNSVLKSASQTSMPESDHSHQQQTKVPSSENHIAENRTLNTSPLHSLSSLVTPVANRNPVANQNIVSPNHCAQGHMCDSPVRISTHNNMKTPPMHVTNATPGLNPGFSDDNSRSSSTSSSTLMLDGGNENFKMTLHEGEQSPLRCLEMTVEQSSVMGGMRAAVTSGPGVGNNGVRNVYQCPLCDYTTLSRTDFNDHNRTHCPDQKCSKCDFVTKDIIELETHLCESHMLTPVLAEQIIEANEEQSGIRVPRVNSQGKMKTFRCKQCNFVAVTKMEFWNHSRCHIKREKMLNCPRCPFVTEYKHHLEYHLRNHANSKPFQCPECSYSCVNKSMLNSHLKSHSNVCQYRCATCDYATKYLHSLKVHLRKYEHSPAMVLNPDGTPNPDPIIDVYGTRRGPKQRPRNIVKSISKEKNNVPLPSHAPLPLPIFQPSYGVISQQSGNLSVPYPYGCIMPNPFSATNNSNSVLSEFPLNGGVSTQGQSNSIPDSRRNSSNENCDHFLAASSQYYHMNNNTNNNNNIVNNSSALKETDPDKLIQKQNSKDTSKLGTGEHALSFNNKAVDGDPLDLSKPDAMDISSEASVTYTTPSILHKSASMKTSKHRRKGQAYKLDHISRKLQQQTSLSDIERANISYSHVSESEENPLSPEKIDNLTNPHPTKQENMHNNQQSQSEMRKMNEEFPRAEGQNRSAHEKNTLLSSKPEMYSCDHCDIIFSDVILYSMHKGYHGYQDPFKCNMCGVQTANKVEFFLHIARSSHS</sequence>
<feature type="region of interest" description="Disordered" evidence="14">
    <location>
        <begin position="175"/>
        <end position="197"/>
    </location>
</feature>
<evidence type="ECO:0000313" key="16">
    <source>
        <dbReference type="EMBL" id="PNF19790.1"/>
    </source>
</evidence>
<name>A0A2J7PTX8_9NEOP</name>
<organism evidence="16 17">
    <name type="scientific">Cryptotermes secundus</name>
    <dbReference type="NCBI Taxonomy" id="105785"/>
    <lineage>
        <taxon>Eukaryota</taxon>
        <taxon>Metazoa</taxon>
        <taxon>Ecdysozoa</taxon>
        <taxon>Arthropoda</taxon>
        <taxon>Hexapoda</taxon>
        <taxon>Insecta</taxon>
        <taxon>Pterygota</taxon>
        <taxon>Neoptera</taxon>
        <taxon>Polyneoptera</taxon>
        <taxon>Dictyoptera</taxon>
        <taxon>Blattodea</taxon>
        <taxon>Blattoidea</taxon>
        <taxon>Termitoidae</taxon>
        <taxon>Kalotermitidae</taxon>
        <taxon>Cryptotermitinae</taxon>
        <taxon>Cryptotermes</taxon>
    </lineage>
</organism>
<evidence type="ECO:0000256" key="13">
    <source>
        <dbReference type="PROSITE-ProRule" id="PRU00042"/>
    </source>
</evidence>
<dbReference type="InterPro" id="IPR013087">
    <property type="entry name" value="Znf_C2H2_type"/>
</dbReference>
<evidence type="ECO:0000256" key="8">
    <source>
        <dbReference type="ARBA" id="ARBA00022737"/>
    </source>
</evidence>
<feature type="compositionally biased region" description="Basic and acidic residues" evidence="14">
    <location>
        <begin position="838"/>
        <end position="848"/>
    </location>
</feature>
<gene>
    <name evidence="16" type="ORF">B7P43_G14659</name>
</gene>
<dbReference type="GO" id="GO:0000977">
    <property type="term" value="F:RNA polymerase II transcription regulatory region sequence-specific DNA binding"/>
    <property type="evidence" value="ECO:0007669"/>
    <property type="project" value="UniProtKB-ARBA"/>
</dbReference>
<feature type="domain" description="C2H2-type" evidence="15">
    <location>
        <begin position="345"/>
        <end position="372"/>
    </location>
</feature>